<evidence type="ECO:0000256" key="1">
    <source>
        <dbReference type="SAM" id="SignalP"/>
    </source>
</evidence>
<reference evidence="2" key="1">
    <citation type="journal article" date="2023" name="Mol. Phylogenet. Evol.">
        <title>Genome-scale phylogeny and comparative genomics of the fungal order Sordariales.</title>
        <authorList>
            <person name="Hensen N."/>
            <person name="Bonometti L."/>
            <person name="Westerberg I."/>
            <person name="Brannstrom I.O."/>
            <person name="Guillou S."/>
            <person name="Cros-Aarteil S."/>
            <person name="Calhoun S."/>
            <person name="Haridas S."/>
            <person name="Kuo A."/>
            <person name="Mondo S."/>
            <person name="Pangilinan J."/>
            <person name="Riley R."/>
            <person name="LaButti K."/>
            <person name="Andreopoulos B."/>
            <person name="Lipzen A."/>
            <person name="Chen C."/>
            <person name="Yan M."/>
            <person name="Daum C."/>
            <person name="Ng V."/>
            <person name="Clum A."/>
            <person name="Steindorff A."/>
            <person name="Ohm R.A."/>
            <person name="Martin F."/>
            <person name="Silar P."/>
            <person name="Natvig D.O."/>
            <person name="Lalanne C."/>
            <person name="Gautier V."/>
            <person name="Ament-Velasquez S.L."/>
            <person name="Kruys A."/>
            <person name="Hutchinson M.I."/>
            <person name="Powell A.J."/>
            <person name="Barry K."/>
            <person name="Miller A.N."/>
            <person name="Grigoriev I.V."/>
            <person name="Debuchy R."/>
            <person name="Gladieux P."/>
            <person name="Hiltunen Thoren M."/>
            <person name="Johannesson H."/>
        </authorList>
    </citation>
    <scope>NUCLEOTIDE SEQUENCE</scope>
    <source>
        <strain evidence="2">CBS 955.72</strain>
    </source>
</reference>
<name>A0AAJ0HEB9_9PEZI</name>
<keyword evidence="3" id="KW-1185">Reference proteome</keyword>
<proteinExistence type="predicted"/>
<evidence type="ECO:0000313" key="3">
    <source>
        <dbReference type="Proteomes" id="UP001275084"/>
    </source>
</evidence>
<keyword evidence="1" id="KW-0732">Signal</keyword>
<dbReference type="EMBL" id="JAUIQD010000005">
    <property type="protein sequence ID" value="KAK3349303.1"/>
    <property type="molecule type" value="Genomic_DNA"/>
</dbReference>
<gene>
    <name evidence="2" type="ORF">B0T25DRAFT_238828</name>
</gene>
<organism evidence="2 3">
    <name type="scientific">Lasiosphaeria hispida</name>
    <dbReference type="NCBI Taxonomy" id="260671"/>
    <lineage>
        <taxon>Eukaryota</taxon>
        <taxon>Fungi</taxon>
        <taxon>Dikarya</taxon>
        <taxon>Ascomycota</taxon>
        <taxon>Pezizomycotina</taxon>
        <taxon>Sordariomycetes</taxon>
        <taxon>Sordariomycetidae</taxon>
        <taxon>Sordariales</taxon>
        <taxon>Lasiosphaeriaceae</taxon>
        <taxon>Lasiosphaeria</taxon>
    </lineage>
</organism>
<dbReference type="Proteomes" id="UP001275084">
    <property type="component" value="Unassembled WGS sequence"/>
</dbReference>
<accession>A0AAJ0HEB9</accession>
<dbReference type="AlphaFoldDB" id="A0AAJ0HEB9"/>
<comment type="caution">
    <text evidence="2">The sequence shown here is derived from an EMBL/GenBank/DDBJ whole genome shotgun (WGS) entry which is preliminary data.</text>
</comment>
<protein>
    <recommendedName>
        <fullName evidence="4">AA1-like domain-containing protein</fullName>
    </recommendedName>
</protein>
<reference evidence="2" key="2">
    <citation type="submission" date="2023-06" db="EMBL/GenBank/DDBJ databases">
        <authorList>
            <consortium name="Lawrence Berkeley National Laboratory"/>
            <person name="Haridas S."/>
            <person name="Hensen N."/>
            <person name="Bonometti L."/>
            <person name="Westerberg I."/>
            <person name="Brannstrom I.O."/>
            <person name="Guillou S."/>
            <person name="Cros-Aarteil S."/>
            <person name="Calhoun S."/>
            <person name="Kuo A."/>
            <person name="Mondo S."/>
            <person name="Pangilinan J."/>
            <person name="Riley R."/>
            <person name="Labutti K."/>
            <person name="Andreopoulos B."/>
            <person name="Lipzen A."/>
            <person name="Chen C."/>
            <person name="Yanf M."/>
            <person name="Daum C."/>
            <person name="Ng V."/>
            <person name="Clum A."/>
            <person name="Steindorff A."/>
            <person name="Ohm R."/>
            <person name="Martin F."/>
            <person name="Silar P."/>
            <person name="Natvig D."/>
            <person name="Lalanne C."/>
            <person name="Gautier V."/>
            <person name="Ament-Velasquez S.L."/>
            <person name="Kruys A."/>
            <person name="Hutchinson M.I."/>
            <person name="Powell A.J."/>
            <person name="Barry K."/>
            <person name="Miller A.N."/>
            <person name="Grigoriev I.V."/>
            <person name="Debuchy R."/>
            <person name="Gladieux P."/>
            <person name="Thoren M.H."/>
            <person name="Johannesson H."/>
        </authorList>
    </citation>
    <scope>NUCLEOTIDE SEQUENCE</scope>
    <source>
        <strain evidence="2">CBS 955.72</strain>
    </source>
</reference>
<feature type="signal peptide" evidence="1">
    <location>
        <begin position="1"/>
        <end position="20"/>
    </location>
</feature>
<sequence length="181" mass="19571">MKLFTFLPALLLAATASTAAIELIDSRSVKVRSIEETGKYPSMTRATVSRSQSPARHAARPPFARGNVALRYFSLDISVNSGSSGCSFTAKLTGDAEDSGVGTRCESLQRRDIIGSLNYPNVRYKITCNVTRSTNDLRLAPPLLRPLPPLRLAVRRGQAARPGLGLRKAERAGDVCAHDCE</sequence>
<evidence type="ECO:0000313" key="2">
    <source>
        <dbReference type="EMBL" id="KAK3349303.1"/>
    </source>
</evidence>
<feature type="chain" id="PRO_5042526194" description="AA1-like domain-containing protein" evidence="1">
    <location>
        <begin position="21"/>
        <end position="181"/>
    </location>
</feature>
<evidence type="ECO:0008006" key="4">
    <source>
        <dbReference type="Google" id="ProtNLM"/>
    </source>
</evidence>